<evidence type="ECO:0000313" key="2">
    <source>
        <dbReference type="Proteomes" id="UP001183410"/>
    </source>
</evidence>
<evidence type="ECO:0000313" key="1">
    <source>
        <dbReference type="EMBL" id="MDT0267502.1"/>
    </source>
</evidence>
<sequence length="91" mass="10108">MGDRVLAAVVDRPPRQVRRLAEAEGRDPAGIDAILRVNPTSQSTLPEIADIILRTGDETDVDHVFVDFVYLADQGVDQALELVRRTLELTR</sequence>
<keyword evidence="2" id="KW-1185">Reference proteome</keyword>
<protein>
    <recommendedName>
        <fullName evidence="3">Luciferase-like monooxygenase</fullName>
    </recommendedName>
</protein>
<dbReference type="RefSeq" id="WP_311667562.1">
    <property type="nucleotide sequence ID" value="NZ_JAVREO010000007.1"/>
</dbReference>
<gene>
    <name evidence="1" type="ORF">RM844_14525</name>
</gene>
<name>A0ABU2JRF0_9ACTN</name>
<organism evidence="1 2">
    <name type="scientific">Streptomyces chisholmiae</name>
    <dbReference type="NCBI Taxonomy" id="3075540"/>
    <lineage>
        <taxon>Bacteria</taxon>
        <taxon>Bacillati</taxon>
        <taxon>Actinomycetota</taxon>
        <taxon>Actinomycetes</taxon>
        <taxon>Kitasatosporales</taxon>
        <taxon>Streptomycetaceae</taxon>
        <taxon>Streptomyces</taxon>
    </lineage>
</organism>
<proteinExistence type="predicted"/>
<accession>A0ABU2JRF0</accession>
<evidence type="ECO:0008006" key="3">
    <source>
        <dbReference type="Google" id="ProtNLM"/>
    </source>
</evidence>
<dbReference type="Proteomes" id="UP001183410">
    <property type="component" value="Unassembled WGS sequence"/>
</dbReference>
<reference evidence="2" key="1">
    <citation type="submission" date="2023-07" db="EMBL/GenBank/DDBJ databases">
        <title>30 novel species of actinomycetes from the DSMZ collection.</title>
        <authorList>
            <person name="Nouioui I."/>
        </authorList>
    </citation>
    <scope>NUCLEOTIDE SEQUENCE [LARGE SCALE GENOMIC DNA]</scope>
    <source>
        <strain evidence="2">DSM 44915</strain>
    </source>
</reference>
<comment type="caution">
    <text evidence="1">The sequence shown here is derived from an EMBL/GenBank/DDBJ whole genome shotgun (WGS) entry which is preliminary data.</text>
</comment>
<dbReference type="EMBL" id="JAVREO010000007">
    <property type="protein sequence ID" value="MDT0267502.1"/>
    <property type="molecule type" value="Genomic_DNA"/>
</dbReference>